<name>A0A8S9LG12_BRACR</name>
<comment type="caution">
    <text evidence="1">The sequence shown here is derived from an EMBL/GenBank/DDBJ whole genome shotgun (WGS) entry which is preliminary data.</text>
</comment>
<protein>
    <submittedName>
        <fullName evidence="1">Uncharacterized protein</fullName>
    </submittedName>
</protein>
<dbReference type="EMBL" id="QGKY02000094">
    <property type="protein sequence ID" value="KAF2604947.1"/>
    <property type="molecule type" value="Genomic_DNA"/>
</dbReference>
<dbReference type="AlphaFoldDB" id="A0A8S9LG12"/>
<reference evidence="1" key="1">
    <citation type="submission" date="2019-12" db="EMBL/GenBank/DDBJ databases">
        <title>Genome sequencing and annotation of Brassica cretica.</title>
        <authorList>
            <person name="Studholme D.J."/>
            <person name="Sarris P.F."/>
        </authorList>
    </citation>
    <scope>NUCLEOTIDE SEQUENCE</scope>
    <source>
        <strain evidence="1">PFS-102/07</strain>
        <tissue evidence="1">Leaf</tissue>
    </source>
</reference>
<gene>
    <name evidence="1" type="ORF">F2Q70_00025888</name>
</gene>
<sequence length="385" mass="42285">MSMIISVDSIFTLLLPVESPSAITTSRNHLVAHSLLSNNDFPSLSRPAGFVFAREKLRVGVFQPVTAAREGGGFSHLLLRFQYRTVWSAAGEWQVEAMRALPELLVCVGSCGFGSWLWWCCGVGVNLASRSSGCSWGLYYATGTSFDSTSIPPFSPRRWAWSSVRFHLAAVVPYPLSCFYILGLEWLNRHVAYPGAVSNLLMVMLPLKLLQVMEHCSVSFSSSCPVSAFLFLRCRIRGPFGLFVCGRFSVVEAVQPVIEQFSKLALTVAGAVPAHIAEFLSFQNEMARCGAEETANPTHGVPPRPEVPVEALTPEQSGVKKSIERIIPLPFIQKEKPNLWVPGSGSQLPGSRSKVPTTLLPLFLAMYPDIPLRKTRPRGKQGQMS</sequence>
<accession>A0A8S9LG12</accession>
<proteinExistence type="predicted"/>
<evidence type="ECO:0000313" key="1">
    <source>
        <dbReference type="EMBL" id="KAF2604947.1"/>
    </source>
</evidence>
<organism evidence="1">
    <name type="scientific">Brassica cretica</name>
    <name type="common">Mustard</name>
    <dbReference type="NCBI Taxonomy" id="69181"/>
    <lineage>
        <taxon>Eukaryota</taxon>
        <taxon>Viridiplantae</taxon>
        <taxon>Streptophyta</taxon>
        <taxon>Embryophyta</taxon>
        <taxon>Tracheophyta</taxon>
        <taxon>Spermatophyta</taxon>
        <taxon>Magnoliopsida</taxon>
        <taxon>eudicotyledons</taxon>
        <taxon>Gunneridae</taxon>
        <taxon>Pentapetalae</taxon>
        <taxon>rosids</taxon>
        <taxon>malvids</taxon>
        <taxon>Brassicales</taxon>
        <taxon>Brassicaceae</taxon>
        <taxon>Brassiceae</taxon>
        <taxon>Brassica</taxon>
    </lineage>
</organism>